<protein>
    <recommendedName>
        <fullName evidence="3">ubiquitinyl hydrolase 1</fullName>
        <ecNumber evidence="3">3.4.19.12</ecNumber>
    </recommendedName>
    <alternativeName>
        <fullName evidence="7">Deubiquitinating enzyme A</fullName>
    </alternativeName>
</protein>
<dbReference type="InterPro" id="IPR038765">
    <property type="entry name" value="Papain-like_cys_pep_sf"/>
</dbReference>
<dbReference type="SUPFAM" id="SSF54001">
    <property type="entry name" value="Cysteine proteinases"/>
    <property type="match status" value="1"/>
</dbReference>
<organism evidence="10 11">
    <name type="scientific">Ladona fulva</name>
    <name type="common">Scarce chaser dragonfly</name>
    <name type="synonym">Libellula fulva</name>
    <dbReference type="NCBI Taxonomy" id="123851"/>
    <lineage>
        <taxon>Eukaryota</taxon>
        <taxon>Metazoa</taxon>
        <taxon>Ecdysozoa</taxon>
        <taxon>Arthropoda</taxon>
        <taxon>Hexapoda</taxon>
        <taxon>Insecta</taxon>
        <taxon>Pterygota</taxon>
        <taxon>Palaeoptera</taxon>
        <taxon>Odonata</taxon>
        <taxon>Epiprocta</taxon>
        <taxon>Anisoptera</taxon>
        <taxon>Libelluloidea</taxon>
        <taxon>Libellulidae</taxon>
        <taxon>Ladona</taxon>
    </lineage>
</organism>
<dbReference type="Gene3D" id="3.90.70.80">
    <property type="match status" value="1"/>
</dbReference>
<dbReference type="Pfam" id="PF02338">
    <property type="entry name" value="OTU"/>
    <property type="match status" value="1"/>
</dbReference>
<evidence type="ECO:0000256" key="7">
    <source>
        <dbReference type="ARBA" id="ARBA00033460"/>
    </source>
</evidence>
<proteinExistence type="inferred from homology"/>
<dbReference type="GO" id="GO:0004843">
    <property type="term" value="F:cysteine-type deubiquitinase activity"/>
    <property type="evidence" value="ECO:0007669"/>
    <property type="project" value="UniProtKB-EC"/>
</dbReference>
<evidence type="ECO:0000256" key="3">
    <source>
        <dbReference type="ARBA" id="ARBA00012759"/>
    </source>
</evidence>
<evidence type="ECO:0000256" key="4">
    <source>
        <dbReference type="ARBA" id="ARBA00022670"/>
    </source>
</evidence>
<evidence type="ECO:0000259" key="9">
    <source>
        <dbReference type="PROSITE" id="PS50802"/>
    </source>
</evidence>
<dbReference type="EMBL" id="KZ309200">
    <property type="protein sequence ID" value="KAG8237654.1"/>
    <property type="molecule type" value="Genomic_DNA"/>
</dbReference>
<evidence type="ECO:0000313" key="10">
    <source>
        <dbReference type="EMBL" id="KAG8237654.1"/>
    </source>
</evidence>
<dbReference type="PANTHER" id="PTHR12419">
    <property type="entry name" value="OTU DOMAIN CONTAINING PROTEIN"/>
    <property type="match status" value="1"/>
</dbReference>
<reference evidence="10" key="1">
    <citation type="submission" date="2013-04" db="EMBL/GenBank/DDBJ databases">
        <authorList>
            <person name="Qu J."/>
            <person name="Murali S.C."/>
            <person name="Bandaranaike D."/>
            <person name="Bellair M."/>
            <person name="Blankenburg K."/>
            <person name="Chao H."/>
            <person name="Dinh H."/>
            <person name="Doddapaneni H."/>
            <person name="Downs B."/>
            <person name="Dugan-Rocha S."/>
            <person name="Elkadiri S."/>
            <person name="Gnanaolivu R.D."/>
            <person name="Hernandez B."/>
            <person name="Javaid M."/>
            <person name="Jayaseelan J.C."/>
            <person name="Lee S."/>
            <person name="Li M."/>
            <person name="Ming W."/>
            <person name="Munidasa M."/>
            <person name="Muniz J."/>
            <person name="Nguyen L."/>
            <person name="Ongeri F."/>
            <person name="Osuji N."/>
            <person name="Pu L.-L."/>
            <person name="Puazo M."/>
            <person name="Qu C."/>
            <person name="Quiroz J."/>
            <person name="Raj R."/>
            <person name="Weissenberger G."/>
            <person name="Xin Y."/>
            <person name="Zou X."/>
            <person name="Han Y."/>
            <person name="Richards S."/>
            <person name="Worley K."/>
            <person name="Muzny D."/>
            <person name="Gibbs R."/>
        </authorList>
    </citation>
    <scope>NUCLEOTIDE SEQUENCE</scope>
    <source>
        <strain evidence="10">Sampled in the wild</strain>
    </source>
</reference>
<gene>
    <name evidence="10" type="ORF">J437_LFUL017649</name>
</gene>
<dbReference type="FunFam" id="3.90.70.80:FF:000018">
    <property type="entry name" value="OTU domain-containing protein 5-B"/>
    <property type="match status" value="1"/>
</dbReference>
<evidence type="ECO:0000256" key="6">
    <source>
        <dbReference type="ARBA" id="ARBA00022801"/>
    </source>
</evidence>
<feature type="domain" description="OTU" evidence="9">
    <location>
        <begin position="1"/>
        <end position="119"/>
    </location>
</feature>
<dbReference type="AlphaFoldDB" id="A0A8K0KLT7"/>
<keyword evidence="11" id="KW-1185">Reference proteome</keyword>
<comment type="caution">
    <text evidence="10">The sequence shown here is derived from an EMBL/GenBank/DDBJ whole genome shotgun (WGS) entry which is preliminary data.</text>
</comment>
<dbReference type="InterPro" id="IPR050704">
    <property type="entry name" value="Peptidase_C85-like"/>
</dbReference>
<dbReference type="GO" id="GO:0006508">
    <property type="term" value="P:proteolysis"/>
    <property type="evidence" value="ECO:0007669"/>
    <property type="project" value="UniProtKB-KW"/>
</dbReference>
<dbReference type="PANTHER" id="PTHR12419:SF4">
    <property type="entry name" value="OTU DOMAIN-CONTAINING PROTEIN 5"/>
    <property type="match status" value="1"/>
</dbReference>
<dbReference type="EC" id="3.4.19.12" evidence="3"/>
<dbReference type="Proteomes" id="UP000792457">
    <property type="component" value="Unassembled WGS sequence"/>
</dbReference>
<evidence type="ECO:0000256" key="5">
    <source>
        <dbReference type="ARBA" id="ARBA00022786"/>
    </source>
</evidence>
<evidence type="ECO:0000256" key="8">
    <source>
        <dbReference type="SAM" id="MobiDB-lite"/>
    </source>
</evidence>
<keyword evidence="4" id="KW-0645">Protease</keyword>
<dbReference type="PROSITE" id="PS50802">
    <property type="entry name" value="OTU"/>
    <property type="match status" value="1"/>
</dbReference>
<name>A0A8K0KLT7_LADFU</name>
<keyword evidence="5" id="KW-0833">Ubl conjugation pathway</keyword>
<evidence type="ECO:0000256" key="1">
    <source>
        <dbReference type="ARBA" id="ARBA00000707"/>
    </source>
</evidence>
<feature type="region of interest" description="Disordered" evidence="8">
    <location>
        <begin position="210"/>
        <end position="236"/>
    </location>
</feature>
<evidence type="ECO:0000256" key="2">
    <source>
        <dbReference type="ARBA" id="ARBA00010407"/>
    </source>
</evidence>
<dbReference type="CDD" id="cd22752">
    <property type="entry name" value="OTU_OTUD5-like"/>
    <property type="match status" value="1"/>
</dbReference>
<comment type="similarity">
    <text evidence="2">Belongs to the peptidase C85 family.</text>
</comment>
<dbReference type="InterPro" id="IPR003323">
    <property type="entry name" value="OTU_dom"/>
</dbReference>
<evidence type="ECO:0000313" key="11">
    <source>
        <dbReference type="Proteomes" id="UP000792457"/>
    </source>
</evidence>
<accession>A0A8K0KLT7</accession>
<keyword evidence="6" id="KW-0378">Hydrolase</keyword>
<dbReference type="GO" id="GO:0016579">
    <property type="term" value="P:protein deubiquitination"/>
    <property type="evidence" value="ECO:0007669"/>
    <property type="project" value="TreeGrafter"/>
</dbReference>
<comment type="catalytic activity">
    <reaction evidence="1">
        <text>Thiol-dependent hydrolysis of ester, thioester, amide, peptide and isopeptide bonds formed by the C-terminal Gly of ubiquitin (a 76-residue protein attached to proteins as an intracellular targeting signal).</text>
        <dbReference type="EC" id="3.4.19.12"/>
    </reaction>
</comment>
<reference evidence="10" key="2">
    <citation type="submission" date="2017-10" db="EMBL/GenBank/DDBJ databases">
        <title>Ladona fulva Genome sequencing and assembly.</title>
        <authorList>
            <person name="Murali S."/>
            <person name="Richards S."/>
            <person name="Bandaranaike D."/>
            <person name="Bellair M."/>
            <person name="Blankenburg K."/>
            <person name="Chao H."/>
            <person name="Dinh H."/>
            <person name="Doddapaneni H."/>
            <person name="Dugan-Rocha S."/>
            <person name="Elkadiri S."/>
            <person name="Gnanaolivu R."/>
            <person name="Hernandez B."/>
            <person name="Skinner E."/>
            <person name="Javaid M."/>
            <person name="Lee S."/>
            <person name="Li M."/>
            <person name="Ming W."/>
            <person name="Munidasa M."/>
            <person name="Muniz J."/>
            <person name="Nguyen L."/>
            <person name="Hughes D."/>
            <person name="Osuji N."/>
            <person name="Pu L.-L."/>
            <person name="Puazo M."/>
            <person name="Qu C."/>
            <person name="Quiroz J."/>
            <person name="Raj R."/>
            <person name="Weissenberger G."/>
            <person name="Xin Y."/>
            <person name="Zou X."/>
            <person name="Han Y."/>
            <person name="Worley K."/>
            <person name="Muzny D."/>
            <person name="Gibbs R."/>
        </authorList>
    </citation>
    <scope>NUCLEOTIDE SEQUENCE</scope>
    <source>
        <strain evidence="10">Sampled in the wild</strain>
    </source>
</reference>
<dbReference type="OrthoDB" id="409956at2759"/>
<sequence>MGEDGACLFRAVADQVFGDQEMHSIVRNQCMDFLLLNKDHYKQYMTEDLDAYVTRKRNDFVHGNHIELQALSEMFNRAIEVFSYGIEPINIFHGLSKPDNEPIRLSYHRGVHYNSIVDPYKATIGVGLGLPNFTPGLAEKNLMKEAVRQSEESEIEQAMLEDKLMATDWEATYEVMTEQAARESYLQWLKDNEKRNKAMHRASASATTSSTVTSADCRSARSGMNQRTCDRSPETSVKQDMMYPKLSLFFEKLFITLHFHIDFIRGSDGLFKLLSGWTIEFKLQFIFRNTPNKVIQLSGPGSTRNAWAYQLGK</sequence>
<dbReference type="GO" id="GO:0061578">
    <property type="term" value="F:K63-linked deubiquitinase activity"/>
    <property type="evidence" value="ECO:0007669"/>
    <property type="project" value="TreeGrafter"/>
</dbReference>